<dbReference type="InterPro" id="IPR013636">
    <property type="entry name" value="ARMH3_C"/>
</dbReference>
<dbReference type="GO" id="GO:0005829">
    <property type="term" value="C:cytosol"/>
    <property type="evidence" value="ECO:0000318"/>
    <property type="project" value="GO_Central"/>
</dbReference>
<comment type="subcellular location">
    <subcellularLocation>
        <location evidence="1">Membrane</location>
    </subcellularLocation>
</comment>
<reference evidence="8" key="1">
    <citation type="submission" date="2015-02" db="EMBL/GenBank/DDBJ databases">
        <title>Genome sequencing for Strongylocentrotus purpuratus.</title>
        <authorList>
            <person name="Murali S."/>
            <person name="Liu Y."/>
            <person name="Vee V."/>
            <person name="English A."/>
            <person name="Wang M."/>
            <person name="Skinner E."/>
            <person name="Han Y."/>
            <person name="Muzny D.M."/>
            <person name="Worley K.C."/>
            <person name="Gibbs R.A."/>
        </authorList>
    </citation>
    <scope>NUCLEOTIDE SEQUENCE</scope>
</reference>
<keyword evidence="4" id="KW-0472">Membrane</keyword>
<dbReference type="AlphaFoldDB" id="A0A7M7NVU2"/>
<evidence type="ECO:0000256" key="3">
    <source>
        <dbReference type="ARBA" id="ARBA00022989"/>
    </source>
</evidence>
<evidence type="ECO:0000256" key="1">
    <source>
        <dbReference type="ARBA" id="ARBA00004370"/>
    </source>
</evidence>
<dbReference type="CTD" id="79591"/>
<evidence type="ECO:0000256" key="4">
    <source>
        <dbReference type="ARBA" id="ARBA00023136"/>
    </source>
</evidence>
<evidence type="ECO:0000256" key="2">
    <source>
        <dbReference type="ARBA" id="ARBA00022692"/>
    </source>
</evidence>
<evidence type="ECO:0000313" key="7">
    <source>
        <dbReference type="EnsemblMetazoa" id="XP_030841295"/>
    </source>
</evidence>
<feature type="compositionally biased region" description="Low complexity" evidence="5">
    <location>
        <begin position="359"/>
        <end position="382"/>
    </location>
</feature>
<proteinExistence type="predicted"/>
<dbReference type="KEGG" id="spu:578720"/>
<sequence>MQWCSRSNFVERVVSDDLIPSVDPRSSVFILSNFNMPRPNRQVLRLGSQSKIELKEKILHIYDIFFQGQDPTRDNANFWEEFFLLKANVSYIEKELDKLTPAGLLNLKENINALFYHCVMTLEESYPIRVVNALQTLCALIRGVYQKAMVDHAFDVINILIGFDSAEQVMQMLIERLNNILTGDQSVSLKNLALKVLLVISTVANNVSQNTLLEYLMMNSVFESIVQIFANPVARCEHGYEALLLLTLLVNYRKYESANAYIVKLSILDDELALNGLGHVISTILGDFNGKYKVKQDEEKGSGWLSSITSMVGNMFVSEESDTHRAYVRDPNNATLLALYEAVHLNRNFITVLSHNHSDPTTGSAPTTPTSPQAPAVPSVVSNLQSPPTGVGGTTTGGSTNILVTFLSYCSIIMQDLKDDERFSNTKLCLIILSCIAEDQYANSFLHDGNLTFRVPLHQAPMRHRKQSQDLPARPLACALLDLTVEFILSHMMKNLPQELYLKCLGVIHRVLCYQKKCRVRLQYSWISIWTALISLLKYILASESVLLPSNNIFELACKVVNLFNLFITYGDTFLPSANCYDQLYYELIRMHQVFDNIYNMARRHITNNGEYKDSANKLANNIVNIRAIINHFTPKIDSWAASQTTALTEEQVLSIVKNNYDTLTLKLQDSLDQFERYAEKPKESAFFTQLVRSVVVNFRINSGVGNLEQQSVLQEFSTIQ</sequence>
<dbReference type="EnsemblMetazoa" id="XM_030985435">
    <property type="protein sequence ID" value="XP_030841295"/>
    <property type="gene ID" value="LOC578720"/>
</dbReference>
<reference evidence="7" key="2">
    <citation type="submission" date="2021-01" db="UniProtKB">
        <authorList>
            <consortium name="EnsemblMetazoa"/>
        </authorList>
    </citation>
    <scope>IDENTIFICATION</scope>
</reference>
<dbReference type="PANTHER" id="PTHR13608">
    <property type="entry name" value="ARMADILLO-LIKE HELICAL DOMAIN-CONTAINING PROTEIN 3"/>
    <property type="match status" value="1"/>
</dbReference>
<name>A0A7M7NVU2_STRPU</name>
<dbReference type="InterPro" id="IPR039868">
    <property type="entry name" value="ARMD3-like"/>
</dbReference>
<accession>A0A7M7NVU2</accession>
<dbReference type="FunCoup" id="A0A7M7NVU2">
    <property type="interactions" value="1059"/>
</dbReference>
<dbReference type="GeneID" id="578720"/>
<dbReference type="RefSeq" id="XP_030841295.1">
    <property type="nucleotide sequence ID" value="XM_030985435.1"/>
</dbReference>
<feature type="region of interest" description="Disordered" evidence="5">
    <location>
        <begin position="356"/>
        <end position="394"/>
    </location>
</feature>
<organism evidence="7 8">
    <name type="scientific">Strongylocentrotus purpuratus</name>
    <name type="common">Purple sea urchin</name>
    <dbReference type="NCBI Taxonomy" id="7668"/>
    <lineage>
        <taxon>Eukaryota</taxon>
        <taxon>Metazoa</taxon>
        <taxon>Echinodermata</taxon>
        <taxon>Eleutherozoa</taxon>
        <taxon>Echinozoa</taxon>
        <taxon>Echinoidea</taxon>
        <taxon>Euechinoidea</taxon>
        <taxon>Echinacea</taxon>
        <taxon>Camarodonta</taxon>
        <taxon>Echinidea</taxon>
        <taxon>Strongylocentrotidae</taxon>
        <taxon>Strongylocentrotus</taxon>
    </lineage>
</organism>
<dbReference type="OrthoDB" id="2012278at2759"/>
<dbReference type="Pfam" id="PF08427">
    <property type="entry name" value="ARMH3_C"/>
    <property type="match status" value="1"/>
</dbReference>
<evidence type="ECO:0000259" key="6">
    <source>
        <dbReference type="SMART" id="SM01158"/>
    </source>
</evidence>
<dbReference type="OMA" id="YEATHLN"/>
<evidence type="ECO:0000313" key="8">
    <source>
        <dbReference type="Proteomes" id="UP000007110"/>
    </source>
</evidence>
<keyword evidence="3" id="KW-1133">Transmembrane helix</keyword>
<evidence type="ECO:0000256" key="5">
    <source>
        <dbReference type="SAM" id="MobiDB-lite"/>
    </source>
</evidence>
<dbReference type="PANTHER" id="PTHR13608:SF3">
    <property type="entry name" value="ARMADILLO-LIKE HELICAL DOMAIN-CONTAINING PROTEIN 3"/>
    <property type="match status" value="1"/>
</dbReference>
<keyword evidence="8" id="KW-1185">Reference proteome</keyword>
<protein>
    <recommendedName>
        <fullName evidence="6">Armadillo-like helical domain-containing protein</fullName>
    </recommendedName>
</protein>
<dbReference type="GO" id="GO:0016020">
    <property type="term" value="C:membrane"/>
    <property type="evidence" value="ECO:0007669"/>
    <property type="project" value="UniProtKB-SubCell"/>
</dbReference>
<dbReference type="Proteomes" id="UP000007110">
    <property type="component" value="Unassembled WGS sequence"/>
</dbReference>
<keyword evidence="2" id="KW-0812">Transmembrane</keyword>
<dbReference type="InParanoid" id="A0A7M7NVU2"/>
<dbReference type="SMART" id="SM01158">
    <property type="entry name" value="DUF1741"/>
    <property type="match status" value="1"/>
</dbReference>
<feature type="domain" description="Armadillo-like helical" evidence="6">
    <location>
        <begin position="470"/>
        <end position="703"/>
    </location>
</feature>